<dbReference type="GeneID" id="20210837"/>
<evidence type="ECO:0000313" key="4">
    <source>
        <dbReference type="Proteomes" id="UP000015101"/>
    </source>
</evidence>
<accession>T1FPU0</accession>
<dbReference type="EMBL" id="AMQM01000574">
    <property type="status" value="NOT_ANNOTATED_CDS"/>
    <property type="molecule type" value="Genomic_DNA"/>
</dbReference>
<dbReference type="RefSeq" id="XP_009015543.1">
    <property type="nucleotide sequence ID" value="XM_009017295.1"/>
</dbReference>
<dbReference type="InterPro" id="IPR000210">
    <property type="entry name" value="BTB/POZ_dom"/>
</dbReference>
<keyword evidence="4" id="KW-1185">Reference proteome</keyword>
<reference evidence="4" key="1">
    <citation type="submission" date="2012-12" db="EMBL/GenBank/DDBJ databases">
        <authorList>
            <person name="Hellsten U."/>
            <person name="Grimwood J."/>
            <person name="Chapman J.A."/>
            <person name="Shapiro H."/>
            <person name="Aerts A."/>
            <person name="Otillar R.P."/>
            <person name="Terry A.Y."/>
            <person name="Boore J.L."/>
            <person name="Simakov O."/>
            <person name="Marletaz F."/>
            <person name="Cho S.-J."/>
            <person name="Edsinger-Gonzales E."/>
            <person name="Havlak P."/>
            <person name="Kuo D.-H."/>
            <person name="Larsson T."/>
            <person name="Lv J."/>
            <person name="Arendt D."/>
            <person name="Savage R."/>
            <person name="Osoegawa K."/>
            <person name="de Jong P."/>
            <person name="Lindberg D.R."/>
            <person name="Seaver E.C."/>
            <person name="Weisblat D.A."/>
            <person name="Putnam N.H."/>
            <person name="Grigoriev I.V."/>
            <person name="Rokhsar D.S."/>
        </authorList>
    </citation>
    <scope>NUCLEOTIDE SEQUENCE</scope>
</reference>
<proteinExistence type="predicted"/>
<dbReference type="EMBL" id="AMQM01000575">
    <property type="status" value="NOT_ANNOTATED_CDS"/>
    <property type="molecule type" value="Genomic_DNA"/>
</dbReference>
<gene>
    <name evidence="3" type="primary">20210837</name>
    <name evidence="2" type="ORF">HELRODRAFT_188286</name>
</gene>
<dbReference type="HOGENOM" id="CLU_1422923_0_0_1"/>
<organism evidence="3 4">
    <name type="scientific">Helobdella robusta</name>
    <name type="common">Californian leech</name>
    <dbReference type="NCBI Taxonomy" id="6412"/>
    <lineage>
        <taxon>Eukaryota</taxon>
        <taxon>Metazoa</taxon>
        <taxon>Spiralia</taxon>
        <taxon>Lophotrochozoa</taxon>
        <taxon>Annelida</taxon>
        <taxon>Clitellata</taxon>
        <taxon>Hirudinea</taxon>
        <taxon>Rhynchobdellida</taxon>
        <taxon>Glossiphoniidae</taxon>
        <taxon>Helobdella</taxon>
    </lineage>
</organism>
<dbReference type="AlphaFoldDB" id="T1FPU0"/>
<evidence type="ECO:0000313" key="3">
    <source>
        <dbReference type="EnsemblMetazoa" id="HelroP188286"/>
    </source>
</evidence>
<dbReference type="InParanoid" id="T1FPU0"/>
<reference evidence="3" key="3">
    <citation type="submission" date="2015-06" db="UniProtKB">
        <authorList>
            <consortium name="EnsemblMetazoa"/>
        </authorList>
    </citation>
    <scope>IDENTIFICATION</scope>
</reference>
<dbReference type="Pfam" id="PF00651">
    <property type="entry name" value="BTB"/>
    <property type="match status" value="1"/>
</dbReference>
<dbReference type="CTD" id="20210837"/>
<dbReference type="PROSITE" id="PS50097">
    <property type="entry name" value="BTB"/>
    <property type="match status" value="1"/>
</dbReference>
<dbReference type="KEGG" id="hro:HELRODRAFT_188286"/>
<dbReference type="EnsemblMetazoa" id="HelroT188286">
    <property type="protein sequence ID" value="HelroP188286"/>
    <property type="gene ID" value="HelroG188286"/>
</dbReference>
<dbReference type="SUPFAM" id="SSF54695">
    <property type="entry name" value="POZ domain"/>
    <property type="match status" value="1"/>
</dbReference>
<reference evidence="2 4" key="2">
    <citation type="journal article" date="2013" name="Nature">
        <title>Insights into bilaterian evolution from three spiralian genomes.</title>
        <authorList>
            <person name="Simakov O."/>
            <person name="Marletaz F."/>
            <person name="Cho S.J."/>
            <person name="Edsinger-Gonzales E."/>
            <person name="Havlak P."/>
            <person name="Hellsten U."/>
            <person name="Kuo D.H."/>
            <person name="Larsson T."/>
            <person name="Lv J."/>
            <person name="Arendt D."/>
            <person name="Savage R."/>
            <person name="Osoegawa K."/>
            <person name="de Jong P."/>
            <person name="Grimwood J."/>
            <person name="Chapman J.A."/>
            <person name="Shapiro H."/>
            <person name="Aerts A."/>
            <person name="Otillar R.P."/>
            <person name="Terry A.Y."/>
            <person name="Boore J.L."/>
            <person name="Grigoriev I.V."/>
            <person name="Lindberg D.R."/>
            <person name="Seaver E.C."/>
            <person name="Weisblat D.A."/>
            <person name="Putnam N.H."/>
            <person name="Rokhsar D.S."/>
        </authorList>
    </citation>
    <scope>NUCLEOTIDE SEQUENCE</scope>
</reference>
<evidence type="ECO:0000313" key="2">
    <source>
        <dbReference type="EMBL" id="ESO06175.1"/>
    </source>
</evidence>
<dbReference type="InterPro" id="IPR011333">
    <property type="entry name" value="SKP1/BTB/POZ_sf"/>
</dbReference>
<protein>
    <recommendedName>
        <fullName evidence="1">BTB domain-containing protein</fullName>
    </recommendedName>
</protein>
<name>T1FPU0_HELRO</name>
<sequence length="191" mass="21143">MRKGLGDVSITTSDGAEVSCHKCVLVARMEYFRSMFASHWMELGSENICPALDTTQTEIYSPRSARSPTLLFSFRTHSEEFVDEEDDDDDLYIPNPQTTIDFIDDLDHQLLDAVDSGTFTTTAASDHGSDGYVNSMNFSHNPFCPSLTYHPDLSLSTPSSAASSNRVDFPVSNNIINKLSGNENKLRTFPA</sequence>
<dbReference type="EMBL" id="KB096324">
    <property type="protein sequence ID" value="ESO06175.1"/>
    <property type="molecule type" value="Genomic_DNA"/>
</dbReference>
<dbReference type="STRING" id="6412.T1FPU0"/>
<dbReference type="OrthoDB" id="1893551at2759"/>
<feature type="domain" description="BTB" evidence="1">
    <location>
        <begin position="6"/>
        <end position="84"/>
    </location>
</feature>
<dbReference type="Gene3D" id="3.30.710.10">
    <property type="entry name" value="Potassium Channel Kv1.1, Chain A"/>
    <property type="match status" value="1"/>
</dbReference>
<evidence type="ECO:0000259" key="1">
    <source>
        <dbReference type="PROSITE" id="PS50097"/>
    </source>
</evidence>
<dbReference type="Proteomes" id="UP000015101">
    <property type="component" value="Unassembled WGS sequence"/>
</dbReference>